<dbReference type="PANTHER" id="PTHR10039">
    <property type="entry name" value="AMELOGENIN"/>
    <property type="match status" value="1"/>
</dbReference>
<dbReference type="PANTHER" id="PTHR10039:SF14">
    <property type="entry name" value="NACHT DOMAIN-CONTAINING PROTEIN"/>
    <property type="match status" value="1"/>
</dbReference>
<gene>
    <name evidence="3" type="ORF">CEP54_010140</name>
</gene>
<dbReference type="Gene3D" id="3.40.50.300">
    <property type="entry name" value="P-loop containing nucleotide triphosphate hydrolases"/>
    <property type="match status" value="1"/>
</dbReference>
<dbReference type="AlphaFoldDB" id="A0A428PLS4"/>
<evidence type="ECO:0000256" key="1">
    <source>
        <dbReference type="ARBA" id="ARBA00022737"/>
    </source>
</evidence>
<dbReference type="STRING" id="1325734.A0A428PLS4"/>
<dbReference type="InterPro" id="IPR027417">
    <property type="entry name" value="P-loop_NTPase"/>
</dbReference>
<evidence type="ECO:0000313" key="4">
    <source>
        <dbReference type="Proteomes" id="UP000288168"/>
    </source>
</evidence>
<protein>
    <recommendedName>
        <fullName evidence="2">Nephrocystin 3-like N-terminal domain-containing protein</fullName>
    </recommendedName>
</protein>
<dbReference type="EMBL" id="NKCI01000116">
    <property type="protein sequence ID" value="RSL54001.1"/>
    <property type="molecule type" value="Genomic_DNA"/>
</dbReference>
<reference evidence="3 4" key="1">
    <citation type="submission" date="2017-06" db="EMBL/GenBank/DDBJ databases">
        <title>Comparative genomic analysis of Ambrosia Fusariam Clade fungi.</title>
        <authorList>
            <person name="Stajich J.E."/>
            <person name="Carrillo J."/>
            <person name="Kijimoto T."/>
            <person name="Eskalen A."/>
            <person name="O'Donnell K."/>
            <person name="Kasson M."/>
        </authorList>
    </citation>
    <scope>NUCLEOTIDE SEQUENCE [LARGE SCALE GENOMIC DNA]</scope>
    <source>
        <strain evidence="3 4">NRRL62584</strain>
    </source>
</reference>
<organism evidence="3 4">
    <name type="scientific">Fusarium duplospermum</name>
    <dbReference type="NCBI Taxonomy" id="1325734"/>
    <lineage>
        <taxon>Eukaryota</taxon>
        <taxon>Fungi</taxon>
        <taxon>Dikarya</taxon>
        <taxon>Ascomycota</taxon>
        <taxon>Pezizomycotina</taxon>
        <taxon>Sordariomycetes</taxon>
        <taxon>Hypocreomycetidae</taxon>
        <taxon>Hypocreales</taxon>
        <taxon>Nectriaceae</taxon>
        <taxon>Fusarium</taxon>
        <taxon>Fusarium solani species complex</taxon>
    </lineage>
</organism>
<dbReference type="Gene3D" id="1.25.40.10">
    <property type="entry name" value="Tetratricopeptide repeat domain"/>
    <property type="match status" value="2"/>
</dbReference>
<dbReference type="Pfam" id="PF24883">
    <property type="entry name" value="NPHP3_N"/>
    <property type="match status" value="1"/>
</dbReference>
<dbReference type="SUPFAM" id="SSF48452">
    <property type="entry name" value="TPR-like"/>
    <property type="match status" value="3"/>
</dbReference>
<evidence type="ECO:0000313" key="3">
    <source>
        <dbReference type="EMBL" id="RSL54001.1"/>
    </source>
</evidence>
<keyword evidence="1" id="KW-0677">Repeat</keyword>
<dbReference type="InterPro" id="IPR011990">
    <property type="entry name" value="TPR-like_helical_dom_sf"/>
</dbReference>
<keyword evidence="4" id="KW-1185">Reference proteome</keyword>
<dbReference type="OrthoDB" id="21416at2759"/>
<dbReference type="SUPFAM" id="SSF52540">
    <property type="entry name" value="P-loop containing nucleoside triphosphate hydrolases"/>
    <property type="match status" value="1"/>
</dbReference>
<dbReference type="InterPro" id="IPR056884">
    <property type="entry name" value="NPHP3-like_N"/>
</dbReference>
<dbReference type="Pfam" id="PF13424">
    <property type="entry name" value="TPR_12"/>
    <property type="match status" value="1"/>
</dbReference>
<proteinExistence type="predicted"/>
<name>A0A428PLS4_9HYPO</name>
<evidence type="ECO:0000259" key="2">
    <source>
        <dbReference type="Pfam" id="PF24883"/>
    </source>
</evidence>
<comment type="caution">
    <text evidence="3">The sequence shown here is derived from an EMBL/GenBank/DDBJ whole genome shotgun (WGS) entry which is preliminary data.</text>
</comment>
<sequence>MTHIQDEAEMAKIRQWLAMAADQMPSPVPPTEGTCDWMLEHSCFQSWVGGEKCQLLWVQGLPGRGKSVMAGFLHEHLLAQGCRTMFHRFQHSAASATHSTPTTAAASLIYQLLERSPTTETSGAIGKLITLASRFPMGPHRCTFEQLWGMVEVMLASQPDWTLVVDAFDECTFDGPSLPEASTFIKCLQNVTEETQTRILIFSRPDPRFDASIKSNLFIYLDDHLLLHDVMAFSEAEYDRLDLPKPQRMSVMERVRSSSQGSFWWVRLFLDYLSRSLEMSEFHERLQNLAPSISNFYEAALLHPTPRLDDKETECRNAIFLLDFKSQRTLTVSEMGDALSLRPDKAEAIISRLCKPLISTRGGLFQLSHPSVREYFESCNQIPGTSLNFSFSDSHALLATKCLSCLLGQAYANLESVTNYLKAASDKTHQVDVHMRPNDSGFYSYASRYWHYHLTQVKSPQAGLIRQTNEFLHSLNFIFWIHYCDFAFGRRMGVVGALERIKSWCGQLPTDDQRNIQIDDCYASSHHILITSLRSSNSDLLSQLLAQLNLCNHYLDLGLFEKDSAIRERVVSQLRDLLGQRHPIVLRARAGIAYSRLLEGKMRAAHRMYSELADFQRELVGEDDVRFVEALHYRGEGEYYMSDFAAAAVTFTVTSTGFLRIFGPDRWSYLAAQVWYASAMAHLDQVDLSLMMFQSLFQKRRDDFGPVDSLTITIQIGMADMLRALGRSDEAIRHLREVLDLRRGSCSPSDIYRLDVEISLVRTFHEAGLIHEAKELVQELEEGGGLTTHFERYCQVTHLKAMLLATDGFSDEAIDVLQEVLIQAEPDQNNRALMWARLDLAAMLRQRDGEGDACQANSLFDNLVKDVSGDYEPGFPNEPDPPRLLAAAENALAFLRSRKHADAQRVLDEEQLEWLRPSDLWLWVTEAVFV</sequence>
<feature type="domain" description="Nephrocystin 3-like N-terminal" evidence="2">
    <location>
        <begin position="33"/>
        <end position="204"/>
    </location>
</feature>
<accession>A0A428PLS4</accession>
<dbReference type="Proteomes" id="UP000288168">
    <property type="component" value="Unassembled WGS sequence"/>
</dbReference>